<dbReference type="SUPFAM" id="SSF49503">
    <property type="entry name" value="Cupredoxins"/>
    <property type="match status" value="1"/>
</dbReference>
<dbReference type="InterPro" id="IPR008972">
    <property type="entry name" value="Cupredoxin"/>
</dbReference>
<reference evidence="4" key="1">
    <citation type="submission" date="2018-02" db="EMBL/GenBank/DDBJ databases">
        <title>Rhizophora mucronata_Transcriptome.</title>
        <authorList>
            <person name="Meera S.P."/>
            <person name="Sreeshan A."/>
            <person name="Augustine A."/>
        </authorList>
    </citation>
    <scope>NUCLEOTIDE SEQUENCE</scope>
    <source>
        <tissue evidence="4">Leaf</tissue>
    </source>
</reference>
<dbReference type="PANTHER" id="PTHR33021:SF6">
    <property type="entry name" value="EARLY NODULIN-LIKE PROTEIN 18"/>
    <property type="match status" value="1"/>
</dbReference>
<protein>
    <submittedName>
        <fullName evidence="4">Uncharacterized protein MANES_02G136300</fullName>
    </submittedName>
</protein>
<evidence type="ECO:0000259" key="3">
    <source>
        <dbReference type="PROSITE" id="PS51485"/>
    </source>
</evidence>
<sequence length="236" mass="25850">MERETNHSSRRSGLLLFLPFLCLLLLSVSGSADAYKNYTVGGTLGWFDNTDNSKVSYQKWADGNHFSLGDFLIFNTDNNHSVVQTYNLTTYNLCDYNNALDSDTFEWSTSDPSNTATHPTTVAVPLLKEGLTYFFSGNYDGDQCKNGQHFKINVTHGQGLPESLKSPADQAPAPNSPDISGDDSVPETIVPANFDHPDRQDESDSKDPGSASLSLKSSSRGKWSGVTVFLGFVLLF</sequence>
<dbReference type="InterPro" id="IPR039391">
    <property type="entry name" value="Phytocyanin-like"/>
</dbReference>
<feature type="compositionally biased region" description="Basic and acidic residues" evidence="1">
    <location>
        <begin position="195"/>
        <end position="207"/>
    </location>
</feature>
<dbReference type="GO" id="GO:0009055">
    <property type="term" value="F:electron transfer activity"/>
    <property type="evidence" value="ECO:0007669"/>
    <property type="project" value="InterPro"/>
</dbReference>
<dbReference type="FunFam" id="2.60.40.420:FF:000048">
    <property type="entry name" value="Early nodulin-like protein 18"/>
    <property type="match status" value="1"/>
</dbReference>
<dbReference type="PROSITE" id="PS51485">
    <property type="entry name" value="PHYTOCYANIN"/>
    <property type="match status" value="1"/>
</dbReference>
<feature type="signal peptide" evidence="2">
    <location>
        <begin position="1"/>
        <end position="34"/>
    </location>
</feature>
<dbReference type="EMBL" id="GGEC01016700">
    <property type="protein sequence ID" value="MBW97183.1"/>
    <property type="molecule type" value="Transcribed_RNA"/>
</dbReference>
<feature type="chain" id="PRO_5015133365" evidence="2">
    <location>
        <begin position="35"/>
        <end position="236"/>
    </location>
</feature>
<accession>A0A2P2JUP3</accession>
<dbReference type="InterPro" id="IPR003245">
    <property type="entry name" value="Phytocyanin_dom"/>
</dbReference>
<keyword evidence="2" id="KW-0732">Signal</keyword>
<dbReference type="Gene3D" id="2.60.40.420">
    <property type="entry name" value="Cupredoxins - blue copper proteins"/>
    <property type="match status" value="1"/>
</dbReference>
<name>A0A2P2JUP3_RHIMU</name>
<feature type="region of interest" description="Disordered" evidence="1">
    <location>
        <begin position="157"/>
        <end position="218"/>
    </location>
</feature>
<organism evidence="4">
    <name type="scientific">Rhizophora mucronata</name>
    <name type="common">Asiatic mangrove</name>
    <dbReference type="NCBI Taxonomy" id="61149"/>
    <lineage>
        <taxon>Eukaryota</taxon>
        <taxon>Viridiplantae</taxon>
        <taxon>Streptophyta</taxon>
        <taxon>Embryophyta</taxon>
        <taxon>Tracheophyta</taxon>
        <taxon>Spermatophyta</taxon>
        <taxon>Magnoliopsida</taxon>
        <taxon>eudicotyledons</taxon>
        <taxon>Gunneridae</taxon>
        <taxon>Pentapetalae</taxon>
        <taxon>rosids</taxon>
        <taxon>fabids</taxon>
        <taxon>Malpighiales</taxon>
        <taxon>Rhizophoraceae</taxon>
        <taxon>Rhizophora</taxon>
    </lineage>
</organism>
<dbReference type="PANTHER" id="PTHR33021">
    <property type="entry name" value="BLUE COPPER PROTEIN"/>
    <property type="match status" value="1"/>
</dbReference>
<feature type="domain" description="Phytocyanin" evidence="3">
    <location>
        <begin position="36"/>
        <end position="156"/>
    </location>
</feature>
<evidence type="ECO:0000313" key="4">
    <source>
        <dbReference type="EMBL" id="MBW97183.1"/>
    </source>
</evidence>
<dbReference type="Pfam" id="PF02298">
    <property type="entry name" value="Cu_bind_like"/>
    <property type="match status" value="1"/>
</dbReference>
<evidence type="ECO:0000256" key="1">
    <source>
        <dbReference type="SAM" id="MobiDB-lite"/>
    </source>
</evidence>
<evidence type="ECO:0000256" key="2">
    <source>
        <dbReference type="SAM" id="SignalP"/>
    </source>
</evidence>
<feature type="compositionally biased region" description="Low complexity" evidence="1">
    <location>
        <begin position="209"/>
        <end position="218"/>
    </location>
</feature>
<dbReference type="AlphaFoldDB" id="A0A2P2JUP3"/>
<proteinExistence type="predicted"/>
<dbReference type="GO" id="GO:0005886">
    <property type="term" value="C:plasma membrane"/>
    <property type="evidence" value="ECO:0007669"/>
    <property type="project" value="TreeGrafter"/>
</dbReference>